<dbReference type="Proteomes" id="UP000250166">
    <property type="component" value="Unassembled WGS sequence"/>
</dbReference>
<dbReference type="GO" id="GO:0004053">
    <property type="term" value="F:arginase activity"/>
    <property type="evidence" value="ECO:0007669"/>
    <property type="project" value="UniProtKB-EC"/>
</dbReference>
<dbReference type="EMBL" id="UAWL01000025">
    <property type="protein sequence ID" value="SQC36363.1"/>
    <property type="molecule type" value="Genomic_DNA"/>
</dbReference>
<name>A0A2X3EIP1_9HELI</name>
<accession>A0A2X3EIP1</accession>
<gene>
    <name evidence="1" type="primary">rocF_4</name>
    <name evidence="1" type="ORF">NCTC13102_02170</name>
</gene>
<evidence type="ECO:0000313" key="1">
    <source>
        <dbReference type="EMBL" id="SQC36363.1"/>
    </source>
</evidence>
<dbReference type="AlphaFoldDB" id="A0A2X3EIP1"/>
<organism evidence="1 2">
    <name type="scientific">Helicobacter fennelliae</name>
    <dbReference type="NCBI Taxonomy" id="215"/>
    <lineage>
        <taxon>Bacteria</taxon>
        <taxon>Pseudomonadati</taxon>
        <taxon>Campylobacterota</taxon>
        <taxon>Epsilonproteobacteria</taxon>
        <taxon>Campylobacterales</taxon>
        <taxon>Helicobacteraceae</taxon>
        <taxon>Helicobacter</taxon>
    </lineage>
</organism>
<dbReference type="EC" id="3.5.3.1" evidence="1"/>
<reference evidence="1 2" key="1">
    <citation type="submission" date="2018-06" db="EMBL/GenBank/DDBJ databases">
        <authorList>
            <consortium name="Pathogen Informatics"/>
            <person name="Doyle S."/>
        </authorList>
    </citation>
    <scope>NUCLEOTIDE SEQUENCE [LARGE SCALE GENOMIC DNA]</scope>
    <source>
        <strain evidence="1 2">NCTC13102</strain>
    </source>
</reference>
<keyword evidence="1" id="KW-0378">Hydrolase</keyword>
<evidence type="ECO:0000313" key="2">
    <source>
        <dbReference type="Proteomes" id="UP000250166"/>
    </source>
</evidence>
<proteinExistence type="predicted"/>
<sequence>MQTLELVFPQWQGGDITRFFPELSAQEAAQGYYLGAQILKLLTESINPNLAKNSALVPISLEWTLDSNGQRIVQRRHHRWRDFTKANKICAANPAR</sequence>
<protein>
    <submittedName>
        <fullName evidence="1">Arginase</fullName>
        <ecNumber evidence="1">3.5.3.1</ecNumber>
    </submittedName>
</protein>
<dbReference type="RefSeq" id="WP_112059226.1">
    <property type="nucleotide sequence ID" value="NZ_UAWL01000025.1"/>
</dbReference>